<dbReference type="AlphaFoldDB" id="A0A0E9T9C7"/>
<dbReference type="EMBL" id="GBXM01058308">
    <property type="protein sequence ID" value="JAH50269.1"/>
    <property type="molecule type" value="Transcribed_RNA"/>
</dbReference>
<reference evidence="1" key="2">
    <citation type="journal article" date="2015" name="Fish Shellfish Immunol.">
        <title>Early steps in the European eel (Anguilla anguilla)-Vibrio vulnificus interaction in the gills: Role of the RtxA13 toxin.</title>
        <authorList>
            <person name="Callol A."/>
            <person name="Pajuelo D."/>
            <person name="Ebbesson L."/>
            <person name="Teles M."/>
            <person name="MacKenzie S."/>
            <person name="Amaro C."/>
        </authorList>
    </citation>
    <scope>NUCLEOTIDE SEQUENCE</scope>
</reference>
<organism evidence="1">
    <name type="scientific">Anguilla anguilla</name>
    <name type="common">European freshwater eel</name>
    <name type="synonym">Muraena anguilla</name>
    <dbReference type="NCBI Taxonomy" id="7936"/>
    <lineage>
        <taxon>Eukaryota</taxon>
        <taxon>Metazoa</taxon>
        <taxon>Chordata</taxon>
        <taxon>Craniata</taxon>
        <taxon>Vertebrata</taxon>
        <taxon>Euteleostomi</taxon>
        <taxon>Actinopterygii</taxon>
        <taxon>Neopterygii</taxon>
        <taxon>Teleostei</taxon>
        <taxon>Anguilliformes</taxon>
        <taxon>Anguillidae</taxon>
        <taxon>Anguilla</taxon>
    </lineage>
</organism>
<reference evidence="1" key="1">
    <citation type="submission" date="2014-11" db="EMBL/GenBank/DDBJ databases">
        <authorList>
            <person name="Amaro Gonzalez C."/>
        </authorList>
    </citation>
    <scope>NUCLEOTIDE SEQUENCE</scope>
</reference>
<name>A0A0E9T9C7_ANGAN</name>
<protein>
    <submittedName>
        <fullName evidence="1">Uncharacterized protein</fullName>
    </submittedName>
</protein>
<evidence type="ECO:0000313" key="1">
    <source>
        <dbReference type="EMBL" id="JAH50269.1"/>
    </source>
</evidence>
<accession>A0A0E9T9C7</accession>
<sequence>MLAMLNRSSFSLLTIKISLKCYRQTSPVAKC</sequence>
<proteinExistence type="predicted"/>